<dbReference type="InParanoid" id="Q6CIR4"/>
<feature type="region of interest" description="Disordered" evidence="1">
    <location>
        <begin position="108"/>
        <end position="132"/>
    </location>
</feature>
<gene>
    <name evidence="2" type="ORF">KLLA0_F24596g</name>
</gene>
<dbReference type="GeneID" id="2895204"/>
<dbReference type="EMBL" id="CR382126">
    <property type="protein sequence ID" value="CAG98883.1"/>
    <property type="molecule type" value="Genomic_DNA"/>
</dbReference>
<organism evidence="2 3">
    <name type="scientific">Kluyveromyces lactis (strain ATCC 8585 / CBS 2359 / DSM 70799 / NBRC 1267 / NRRL Y-1140 / WM37)</name>
    <name type="common">Yeast</name>
    <name type="synonym">Candida sphaerica</name>
    <dbReference type="NCBI Taxonomy" id="284590"/>
    <lineage>
        <taxon>Eukaryota</taxon>
        <taxon>Fungi</taxon>
        <taxon>Dikarya</taxon>
        <taxon>Ascomycota</taxon>
        <taxon>Saccharomycotina</taxon>
        <taxon>Saccharomycetes</taxon>
        <taxon>Saccharomycetales</taxon>
        <taxon>Saccharomycetaceae</taxon>
        <taxon>Kluyveromyces</taxon>
    </lineage>
</organism>
<name>Q6CIR4_KLULA</name>
<keyword evidence="3" id="KW-1185">Reference proteome</keyword>
<dbReference type="HOGENOM" id="CLU_1578761_0_0_1"/>
<dbReference type="Proteomes" id="UP000000598">
    <property type="component" value="Chromosome F"/>
</dbReference>
<accession>Q6CIR4</accession>
<dbReference type="KEGG" id="kla:KLLA0_F24596g"/>
<dbReference type="PaxDb" id="284590-Q6CIR4"/>
<dbReference type="AlphaFoldDB" id="Q6CIR4"/>
<reference evidence="2 3" key="1">
    <citation type="journal article" date="2004" name="Nature">
        <title>Genome evolution in yeasts.</title>
        <authorList>
            <consortium name="Genolevures"/>
            <person name="Dujon B."/>
            <person name="Sherman D."/>
            <person name="Fischer G."/>
            <person name="Durrens P."/>
            <person name="Casaregola S."/>
            <person name="Lafontaine I."/>
            <person name="de Montigny J."/>
            <person name="Marck C."/>
            <person name="Neuveglise C."/>
            <person name="Talla E."/>
            <person name="Goffard N."/>
            <person name="Frangeul L."/>
            <person name="Aigle M."/>
            <person name="Anthouard V."/>
            <person name="Babour A."/>
            <person name="Barbe V."/>
            <person name="Barnay S."/>
            <person name="Blanchin S."/>
            <person name="Beckerich J.M."/>
            <person name="Beyne E."/>
            <person name="Bleykasten C."/>
            <person name="Boisrame A."/>
            <person name="Boyer J."/>
            <person name="Cattolico L."/>
            <person name="Confanioleri F."/>
            <person name="de Daruvar A."/>
            <person name="Despons L."/>
            <person name="Fabre E."/>
            <person name="Fairhead C."/>
            <person name="Ferry-Dumazet H."/>
            <person name="Groppi A."/>
            <person name="Hantraye F."/>
            <person name="Hennequin C."/>
            <person name="Jauniaux N."/>
            <person name="Joyet P."/>
            <person name="Kachouri R."/>
            <person name="Kerrest A."/>
            <person name="Koszul R."/>
            <person name="Lemaire M."/>
            <person name="Lesur I."/>
            <person name="Ma L."/>
            <person name="Muller H."/>
            <person name="Nicaud J.M."/>
            <person name="Nikolski M."/>
            <person name="Oztas S."/>
            <person name="Ozier-Kalogeropoulos O."/>
            <person name="Pellenz S."/>
            <person name="Potier S."/>
            <person name="Richard G.F."/>
            <person name="Straub M.L."/>
            <person name="Suleau A."/>
            <person name="Swennene D."/>
            <person name="Tekaia F."/>
            <person name="Wesolowski-Louvel M."/>
            <person name="Westhof E."/>
            <person name="Wirth B."/>
            <person name="Zeniou-Meyer M."/>
            <person name="Zivanovic I."/>
            <person name="Bolotin-Fukuhara M."/>
            <person name="Thierry A."/>
            <person name="Bouchier C."/>
            <person name="Caudron B."/>
            <person name="Scarpelli C."/>
            <person name="Gaillardin C."/>
            <person name="Weissenbach J."/>
            <person name="Wincker P."/>
            <person name="Souciet J.L."/>
        </authorList>
    </citation>
    <scope>NUCLEOTIDE SEQUENCE [LARGE SCALE GENOMIC DNA]</scope>
    <source>
        <strain evidence="3">ATCC 8585 / CBS 2359 / DSM 70799 / NBRC 1267 / NRRL Y-1140 / WM37</strain>
    </source>
</reference>
<evidence type="ECO:0000313" key="2">
    <source>
        <dbReference type="EMBL" id="CAG98883.1"/>
    </source>
</evidence>
<proteinExistence type="predicted"/>
<evidence type="ECO:0000256" key="1">
    <source>
        <dbReference type="SAM" id="MobiDB-lite"/>
    </source>
</evidence>
<protein>
    <submittedName>
        <fullName evidence="2">KLLA0F24596p</fullName>
    </submittedName>
</protein>
<evidence type="ECO:0000313" key="3">
    <source>
        <dbReference type="Proteomes" id="UP000000598"/>
    </source>
</evidence>
<dbReference type="RefSeq" id="XP_456175.1">
    <property type="nucleotide sequence ID" value="XM_456175.1"/>
</dbReference>
<sequence>MADKVSFTKRKLIKYSSMICGSLEECGELDLTDGDLEDILVPQSRDNCAAENWNGANNYTHSISPADYIIERKLLSPNMTGWQWQANKQKMLESEILKLIEQEKPEDHLKRFTRSTKKKDSQQDEPVSPISISGSEQFDIKHHFLNTPPETERSLTLVLSEMIVSKEYV</sequence>